<feature type="transmembrane region" description="Helical" evidence="5">
    <location>
        <begin position="625"/>
        <end position="651"/>
    </location>
</feature>
<name>A0A7E4UUX8_PANRE</name>
<organism evidence="9 10">
    <name type="scientific">Panagrellus redivivus</name>
    <name type="common">Microworm</name>
    <dbReference type="NCBI Taxonomy" id="6233"/>
    <lineage>
        <taxon>Eukaryota</taxon>
        <taxon>Metazoa</taxon>
        <taxon>Ecdysozoa</taxon>
        <taxon>Nematoda</taxon>
        <taxon>Chromadorea</taxon>
        <taxon>Rhabditida</taxon>
        <taxon>Tylenchina</taxon>
        <taxon>Panagrolaimomorpha</taxon>
        <taxon>Panagrolaimoidea</taxon>
        <taxon>Panagrolaimidae</taxon>
        <taxon>Panagrellus</taxon>
    </lineage>
</organism>
<evidence type="ECO:0000313" key="10">
    <source>
        <dbReference type="WBParaSite" id="Pan_g1317.t1"/>
    </source>
</evidence>
<dbReference type="PROSITE" id="PS00236">
    <property type="entry name" value="NEUROTR_ION_CHANNEL"/>
    <property type="match status" value="1"/>
</dbReference>
<sequence length="656" mass="74470">MSFICIKNYFVVILFCIRILFVSSINPSLPTLEAVEFELEGSGQLPDALLPSAAEQLKHSHQILHGDYLDDDPDNFHAPAHYRLDHYLQTNYNSRVLPRRIVNQTVNVSVRIEIYQIIEIDVPQQFILLNAWIVERWNDDMLYWNPARFEGLREISLPKDSIWLPDTTLYNSLVMDEAESKRLINVKITTQPERKTTLVELLYPTLIKTSCPLDLRLFPYDLQACKLTFGSWTHDNKAINYFPHNASGKSAISTKHCIENEEWNIVGTTVIRKEIKFDCCANNYTLLEFYIHVRRRPLYYLVNLIAPTGMITLIAIVGFFSSSTMNDVREEKMTLGITTLLSMSILLFMIADKLPSMGSSIPLIGWFFAFSMTLIGTATLAATIVIYTQKRGIIGTRPSAKTMRWARRFGRLMWIKMPLIMIQAYALKAKEEKMRKHAGRKHSVWSKWQKLSKDIRRASIIDPHRLHISHSGAHVGEHESSPSAGPHLNHSNSAPAANRLRTRQINFEKTESPTEMTNFGNGEIKFADDEADADRVSDDITSNFGGGGAENPAYHQSRTTSLASGIGFAVNSMSHKRSIGSERQDFMDLQSMSGAEIDLTNMTALQQRNLAQLEWDWIAAVVERVFLIAFITLFATYCIGTLLLGFLYATYVNSIP</sequence>
<keyword evidence="4 5" id="KW-0472">Membrane</keyword>
<dbReference type="InterPro" id="IPR036719">
    <property type="entry name" value="Neuro-gated_channel_TM_sf"/>
</dbReference>
<accession>A0A7E4UUX8</accession>
<keyword evidence="2 5" id="KW-0812">Transmembrane</keyword>
<feature type="region of interest" description="Disordered" evidence="6">
    <location>
        <begin position="472"/>
        <end position="499"/>
    </location>
</feature>
<keyword evidence="3 5" id="KW-1133">Transmembrane helix</keyword>
<dbReference type="InterPro" id="IPR018000">
    <property type="entry name" value="Neurotransmitter_ion_chnl_CS"/>
</dbReference>
<dbReference type="GO" id="GO:0016020">
    <property type="term" value="C:membrane"/>
    <property type="evidence" value="ECO:0007669"/>
    <property type="project" value="UniProtKB-SubCell"/>
</dbReference>
<reference evidence="10" key="2">
    <citation type="submission" date="2020-10" db="UniProtKB">
        <authorList>
            <consortium name="WormBaseParasite"/>
        </authorList>
    </citation>
    <scope>IDENTIFICATION</scope>
</reference>
<dbReference type="WBParaSite" id="Pan_g1317.t1">
    <property type="protein sequence ID" value="Pan_g1317.t1"/>
    <property type="gene ID" value="Pan_g1317"/>
</dbReference>
<feature type="transmembrane region" description="Helical" evidence="5">
    <location>
        <begin position="363"/>
        <end position="388"/>
    </location>
</feature>
<dbReference type="Pfam" id="PF02932">
    <property type="entry name" value="Neur_chan_memb"/>
    <property type="match status" value="1"/>
</dbReference>
<proteinExistence type="inferred from homology"/>
<dbReference type="CDD" id="cd19051">
    <property type="entry name" value="LGIC_TM_cation"/>
    <property type="match status" value="1"/>
</dbReference>
<dbReference type="FunFam" id="2.70.170.10:FF:000028">
    <property type="entry name" value="AcetylCholine Receptor"/>
    <property type="match status" value="1"/>
</dbReference>
<dbReference type="Proteomes" id="UP000492821">
    <property type="component" value="Unassembled WGS sequence"/>
</dbReference>
<feature type="domain" description="Neurotransmitter-gated ion-channel ligand-binding" evidence="7">
    <location>
        <begin position="83"/>
        <end position="297"/>
    </location>
</feature>
<dbReference type="SUPFAM" id="SSF90112">
    <property type="entry name" value="Neurotransmitter-gated ion-channel transmembrane pore"/>
    <property type="match status" value="1"/>
</dbReference>
<keyword evidence="5" id="KW-0406">Ion transport</keyword>
<dbReference type="GO" id="GO:0004888">
    <property type="term" value="F:transmembrane signaling receptor activity"/>
    <property type="evidence" value="ECO:0007669"/>
    <property type="project" value="InterPro"/>
</dbReference>
<evidence type="ECO:0000259" key="7">
    <source>
        <dbReference type="Pfam" id="PF02931"/>
    </source>
</evidence>
<reference evidence="9" key="1">
    <citation type="journal article" date="2013" name="Genetics">
        <title>The draft genome and transcriptome of Panagrellus redivivus are shaped by the harsh demands of a free-living lifestyle.</title>
        <authorList>
            <person name="Srinivasan J."/>
            <person name="Dillman A.R."/>
            <person name="Macchietto M.G."/>
            <person name="Heikkinen L."/>
            <person name="Lakso M."/>
            <person name="Fracchia K.M."/>
            <person name="Antoshechkin I."/>
            <person name="Mortazavi A."/>
            <person name="Wong G."/>
            <person name="Sternberg P.W."/>
        </authorList>
    </citation>
    <scope>NUCLEOTIDE SEQUENCE [LARGE SCALE GENOMIC DNA]</scope>
    <source>
        <strain evidence="9">MT8872</strain>
    </source>
</reference>
<feature type="transmembrane region" description="Helical" evidence="5">
    <location>
        <begin position="298"/>
        <end position="321"/>
    </location>
</feature>
<dbReference type="Gene3D" id="1.20.58.390">
    <property type="entry name" value="Neurotransmitter-gated ion-channel transmembrane domain"/>
    <property type="match status" value="1"/>
</dbReference>
<dbReference type="AlphaFoldDB" id="A0A7E4UUX8"/>
<evidence type="ECO:0000259" key="8">
    <source>
        <dbReference type="Pfam" id="PF02932"/>
    </source>
</evidence>
<dbReference type="PRINTS" id="PR00252">
    <property type="entry name" value="NRIONCHANNEL"/>
</dbReference>
<feature type="domain" description="Neurotransmitter-gated ion-channel transmembrane" evidence="8">
    <location>
        <begin position="304"/>
        <end position="639"/>
    </location>
</feature>
<dbReference type="SUPFAM" id="SSF63712">
    <property type="entry name" value="Nicotinic receptor ligand binding domain-like"/>
    <property type="match status" value="1"/>
</dbReference>
<dbReference type="PANTHER" id="PTHR18945">
    <property type="entry name" value="NEUROTRANSMITTER GATED ION CHANNEL"/>
    <property type="match status" value="1"/>
</dbReference>
<evidence type="ECO:0000313" key="9">
    <source>
        <dbReference type="Proteomes" id="UP000492821"/>
    </source>
</evidence>
<comment type="subcellular location">
    <subcellularLocation>
        <location evidence="1">Membrane</location>
        <topology evidence="1">Multi-pass membrane protein</topology>
    </subcellularLocation>
</comment>
<dbReference type="InterPro" id="IPR006202">
    <property type="entry name" value="Neur_chan_lig-bd"/>
</dbReference>
<evidence type="ECO:0000256" key="1">
    <source>
        <dbReference type="ARBA" id="ARBA00004141"/>
    </source>
</evidence>
<evidence type="ECO:0000256" key="5">
    <source>
        <dbReference type="RuleBase" id="RU000687"/>
    </source>
</evidence>
<evidence type="ECO:0000256" key="6">
    <source>
        <dbReference type="SAM" id="MobiDB-lite"/>
    </source>
</evidence>
<dbReference type="InterPro" id="IPR036734">
    <property type="entry name" value="Neur_chan_lig-bd_sf"/>
</dbReference>
<protein>
    <submittedName>
        <fullName evidence="10">Neurotransmitter-gated ion-channel ligand-binding domain-containing protein</fullName>
    </submittedName>
</protein>
<feature type="transmembrane region" description="Helical" evidence="5">
    <location>
        <begin position="408"/>
        <end position="427"/>
    </location>
</feature>
<keyword evidence="9" id="KW-1185">Reference proteome</keyword>
<feature type="transmembrane region" description="Helical" evidence="5">
    <location>
        <begin position="333"/>
        <end position="351"/>
    </location>
</feature>
<dbReference type="InterPro" id="IPR006029">
    <property type="entry name" value="Neurotrans-gated_channel_TM"/>
</dbReference>
<dbReference type="InterPro" id="IPR038050">
    <property type="entry name" value="Neuro_actylchol_rec"/>
</dbReference>
<dbReference type="GO" id="GO:0005230">
    <property type="term" value="F:extracellular ligand-gated monoatomic ion channel activity"/>
    <property type="evidence" value="ECO:0007669"/>
    <property type="project" value="InterPro"/>
</dbReference>
<dbReference type="CDD" id="cd18997">
    <property type="entry name" value="LGIC_ECD_nAChR"/>
    <property type="match status" value="1"/>
</dbReference>
<evidence type="ECO:0000256" key="4">
    <source>
        <dbReference type="ARBA" id="ARBA00023136"/>
    </source>
</evidence>
<dbReference type="InterPro" id="IPR006201">
    <property type="entry name" value="Neur_channel"/>
</dbReference>
<keyword evidence="5" id="KW-0407">Ion channel</keyword>
<keyword evidence="5" id="KW-0813">Transport</keyword>
<evidence type="ECO:0000256" key="2">
    <source>
        <dbReference type="ARBA" id="ARBA00022692"/>
    </source>
</evidence>
<comment type="similarity">
    <text evidence="5">Belongs to the ligand-gated ion channel (TC 1.A.9) family.</text>
</comment>
<dbReference type="Pfam" id="PF02931">
    <property type="entry name" value="Neur_chan_LBD"/>
    <property type="match status" value="1"/>
</dbReference>
<dbReference type="Gene3D" id="2.70.170.10">
    <property type="entry name" value="Neurotransmitter-gated ion-channel ligand-binding domain"/>
    <property type="match status" value="1"/>
</dbReference>
<evidence type="ECO:0000256" key="3">
    <source>
        <dbReference type="ARBA" id="ARBA00022989"/>
    </source>
</evidence>